<dbReference type="Proteomes" id="UP001517247">
    <property type="component" value="Unassembled WGS sequence"/>
</dbReference>
<accession>A0ABW9J3S7</accession>
<comment type="caution">
    <text evidence="1">The sequence shown here is derived from an EMBL/GenBank/DDBJ whole genome shotgun (WGS) entry which is preliminary data.</text>
</comment>
<protein>
    <submittedName>
        <fullName evidence="1">Uncharacterized protein</fullName>
    </submittedName>
</protein>
<dbReference type="EMBL" id="SSHJ02000001">
    <property type="protein sequence ID" value="MFN0254527.1"/>
    <property type="molecule type" value="Genomic_DNA"/>
</dbReference>
<evidence type="ECO:0000313" key="2">
    <source>
        <dbReference type="Proteomes" id="UP001517247"/>
    </source>
</evidence>
<evidence type="ECO:0000313" key="1">
    <source>
        <dbReference type="EMBL" id="MFN0254527.1"/>
    </source>
</evidence>
<proteinExistence type="predicted"/>
<gene>
    <name evidence="1" type="ORF">E6A44_003035</name>
</gene>
<name>A0ABW9J3S7_9SPHI</name>
<sequence length="123" mass="14352">MSKLTINYSFTTLYNESEEGLYCYIPGFDIHFFATSEEERTTIANAMTHSFFDFWVKEQGQKSFLLHLNRIGFRTQNHNFAMQSLLNSRNIKKTKFKLLRDNIPSEYASAQKFNVEADFAVAV</sequence>
<organism evidence="1 2">
    <name type="scientific">Pedobacter ureilyticus</name>
    <dbReference type="NCBI Taxonomy" id="1393051"/>
    <lineage>
        <taxon>Bacteria</taxon>
        <taxon>Pseudomonadati</taxon>
        <taxon>Bacteroidota</taxon>
        <taxon>Sphingobacteriia</taxon>
        <taxon>Sphingobacteriales</taxon>
        <taxon>Sphingobacteriaceae</taxon>
        <taxon>Pedobacter</taxon>
    </lineage>
</organism>
<keyword evidence="2" id="KW-1185">Reference proteome</keyword>
<reference evidence="1 2" key="1">
    <citation type="submission" date="2024-12" db="EMBL/GenBank/DDBJ databases">
        <authorList>
            <person name="Hu S."/>
        </authorList>
    </citation>
    <scope>NUCLEOTIDE SEQUENCE [LARGE SCALE GENOMIC DNA]</scope>
    <source>
        <strain evidence="1 2">THG-T11</strain>
    </source>
</reference>